<name>A0A383ETL4_9ZZZZ</name>
<protein>
    <submittedName>
        <fullName evidence="2">Uncharacterized protein</fullName>
    </submittedName>
</protein>
<evidence type="ECO:0000313" key="2">
    <source>
        <dbReference type="EMBL" id="SVE59783.1"/>
    </source>
</evidence>
<keyword evidence="1" id="KW-1133">Transmembrane helix</keyword>
<keyword evidence="1" id="KW-0812">Transmembrane</keyword>
<feature type="non-terminal residue" evidence="2">
    <location>
        <position position="1"/>
    </location>
</feature>
<proteinExistence type="predicted"/>
<feature type="non-terminal residue" evidence="2">
    <location>
        <position position="229"/>
    </location>
</feature>
<feature type="transmembrane region" description="Helical" evidence="1">
    <location>
        <begin position="114"/>
        <end position="133"/>
    </location>
</feature>
<keyword evidence="1" id="KW-0472">Membrane</keyword>
<gene>
    <name evidence="2" type="ORF">METZ01_LOCUS512637</name>
</gene>
<reference evidence="2" key="1">
    <citation type="submission" date="2018-05" db="EMBL/GenBank/DDBJ databases">
        <authorList>
            <person name="Lanie J.A."/>
            <person name="Ng W.-L."/>
            <person name="Kazmierczak K.M."/>
            <person name="Andrzejewski T.M."/>
            <person name="Davidsen T.M."/>
            <person name="Wayne K.J."/>
            <person name="Tettelin H."/>
            <person name="Glass J.I."/>
            <person name="Rusch D."/>
            <person name="Podicherti R."/>
            <person name="Tsui H.-C.T."/>
            <person name="Winkler M.E."/>
        </authorList>
    </citation>
    <scope>NUCLEOTIDE SEQUENCE</scope>
</reference>
<organism evidence="2">
    <name type="scientific">marine metagenome</name>
    <dbReference type="NCBI Taxonomy" id="408172"/>
    <lineage>
        <taxon>unclassified sequences</taxon>
        <taxon>metagenomes</taxon>
        <taxon>ecological metagenomes</taxon>
    </lineage>
</organism>
<sequence>INWNLSNQMQYFSPSVMFTITNVNLDGLDESGLSDYFIIEPGKNQASLSTISTFEPPSIPGSSETIQFTVDDGYTQTHYSITLRVEPCPSTHDFITDKCEEKPPDWINRPHVRGILLGSALVLTALLVIYPLVRRTRIQARAYGHLREEHPYYQEQTRFMSSLIPMLEKAIFSDTEDPVQYWDVFQKFSDSEDSVSHSEIVDFALKQAAGEWERTFRVMDEMDDGLHND</sequence>
<evidence type="ECO:0000256" key="1">
    <source>
        <dbReference type="SAM" id="Phobius"/>
    </source>
</evidence>
<accession>A0A383ETL4</accession>
<dbReference type="EMBL" id="UINC01228462">
    <property type="protein sequence ID" value="SVE59783.1"/>
    <property type="molecule type" value="Genomic_DNA"/>
</dbReference>
<dbReference type="AlphaFoldDB" id="A0A383ETL4"/>